<keyword evidence="3" id="KW-0519">Myristate</keyword>
<name>A0A388K2W3_CHABU</name>
<comment type="caution">
    <text evidence="6">The sequence shown here is derived from an EMBL/GenBank/DDBJ whole genome shotgun (WGS) entry which is preliminary data.</text>
</comment>
<dbReference type="InterPro" id="IPR019142">
    <property type="entry name" value="Dymeclin"/>
</dbReference>
<dbReference type="Proteomes" id="UP000265515">
    <property type="component" value="Unassembled WGS sequence"/>
</dbReference>
<protein>
    <recommendedName>
        <fullName evidence="2">Dymeclin</fullName>
    </recommendedName>
</protein>
<accession>A0A388K2W3</accession>
<evidence type="ECO:0000256" key="2">
    <source>
        <dbReference type="ARBA" id="ARBA00015736"/>
    </source>
</evidence>
<dbReference type="Pfam" id="PF09742">
    <property type="entry name" value="Dymeclin"/>
    <property type="match status" value="1"/>
</dbReference>
<dbReference type="GO" id="GO:0005794">
    <property type="term" value="C:Golgi apparatus"/>
    <property type="evidence" value="ECO:0007669"/>
    <property type="project" value="TreeGrafter"/>
</dbReference>
<organism evidence="6 7">
    <name type="scientific">Chara braunii</name>
    <name type="common">Braun's stonewort</name>
    <dbReference type="NCBI Taxonomy" id="69332"/>
    <lineage>
        <taxon>Eukaryota</taxon>
        <taxon>Viridiplantae</taxon>
        <taxon>Streptophyta</taxon>
        <taxon>Charophyceae</taxon>
        <taxon>Charales</taxon>
        <taxon>Characeae</taxon>
        <taxon>Chara</taxon>
    </lineage>
</organism>
<dbReference type="OMA" id="PWFTERI"/>
<reference evidence="6 7" key="1">
    <citation type="journal article" date="2018" name="Cell">
        <title>The Chara Genome: Secondary Complexity and Implications for Plant Terrestrialization.</title>
        <authorList>
            <person name="Nishiyama T."/>
            <person name="Sakayama H."/>
            <person name="Vries J.D."/>
            <person name="Buschmann H."/>
            <person name="Saint-Marcoux D."/>
            <person name="Ullrich K.K."/>
            <person name="Haas F.B."/>
            <person name="Vanderstraeten L."/>
            <person name="Becker D."/>
            <person name="Lang D."/>
            <person name="Vosolsobe S."/>
            <person name="Rombauts S."/>
            <person name="Wilhelmsson P.K.I."/>
            <person name="Janitza P."/>
            <person name="Kern R."/>
            <person name="Heyl A."/>
            <person name="Rumpler F."/>
            <person name="Villalobos L.I.A.C."/>
            <person name="Clay J.M."/>
            <person name="Skokan R."/>
            <person name="Toyoda A."/>
            <person name="Suzuki Y."/>
            <person name="Kagoshima H."/>
            <person name="Schijlen E."/>
            <person name="Tajeshwar N."/>
            <person name="Catarino B."/>
            <person name="Hetherington A.J."/>
            <person name="Saltykova A."/>
            <person name="Bonnot C."/>
            <person name="Breuninger H."/>
            <person name="Symeonidi A."/>
            <person name="Radhakrishnan G.V."/>
            <person name="Van Nieuwerburgh F."/>
            <person name="Deforce D."/>
            <person name="Chang C."/>
            <person name="Karol K.G."/>
            <person name="Hedrich R."/>
            <person name="Ulvskov P."/>
            <person name="Glockner G."/>
            <person name="Delwiche C.F."/>
            <person name="Petrasek J."/>
            <person name="Van de Peer Y."/>
            <person name="Friml J."/>
            <person name="Beilby M."/>
            <person name="Dolan L."/>
            <person name="Kohara Y."/>
            <person name="Sugano S."/>
            <person name="Fujiyama A."/>
            <person name="Delaux P.-M."/>
            <person name="Quint M."/>
            <person name="TheiBen G."/>
            <person name="Hagemann M."/>
            <person name="Harholt J."/>
            <person name="Dunand C."/>
            <person name="Zachgo S."/>
            <person name="Langdale J."/>
            <person name="Maumus F."/>
            <person name="Straeten D.V.D."/>
            <person name="Gould S.B."/>
            <person name="Rensing S.A."/>
        </authorList>
    </citation>
    <scope>NUCLEOTIDE SEQUENCE [LARGE SCALE GENOMIC DNA]</scope>
    <source>
        <strain evidence="6 7">S276</strain>
    </source>
</reference>
<feature type="compositionally biased region" description="Gly residues" evidence="5">
    <location>
        <begin position="888"/>
        <end position="909"/>
    </location>
</feature>
<feature type="region of interest" description="Disordered" evidence="5">
    <location>
        <begin position="687"/>
        <end position="709"/>
    </location>
</feature>
<feature type="region of interest" description="Disordered" evidence="5">
    <location>
        <begin position="443"/>
        <end position="469"/>
    </location>
</feature>
<dbReference type="STRING" id="69332.A0A388K2W3"/>
<dbReference type="OrthoDB" id="10253409at2759"/>
<feature type="compositionally biased region" description="Polar residues" evidence="5">
    <location>
        <begin position="284"/>
        <end position="307"/>
    </location>
</feature>
<feature type="region of interest" description="Disordered" evidence="5">
    <location>
        <begin position="133"/>
        <end position="165"/>
    </location>
</feature>
<dbReference type="EMBL" id="BFEA01000049">
    <property type="protein sequence ID" value="GBG64367.1"/>
    <property type="molecule type" value="Genomic_DNA"/>
</dbReference>
<feature type="region of interest" description="Disordered" evidence="5">
    <location>
        <begin position="886"/>
        <end position="909"/>
    </location>
</feature>
<feature type="region of interest" description="Disordered" evidence="5">
    <location>
        <begin position="257"/>
        <end position="313"/>
    </location>
</feature>
<comment type="similarity">
    <text evidence="1">Belongs to the dymeclin family.</text>
</comment>
<dbReference type="Gramene" id="GBG64367">
    <property type="protein sequence ID" value="GBG64367"/>
    <property type="gene ID" value="CBR_g41568"/>
</dbReference>
<dbReference type="GO" id="GO:0007030">
    <property type="term" value="P:Golgi organization"/>
    <property type="evidence" value="ECO:0007669"/>
    <property type="project" value="TreeGrafter"/>
</dbReference>
<keyword evidence="7" id="KW-1185">Reference proteome</keyword>
<feature type="compositionally biased region" description="Gly residues" evidence="5">
    <location>
        <begin position="458"/>
        <end position="469"/>
    </location>
</feature>
<evidence type="ECO:0000256" key="5">
    <source>
        <dbReference type="SAM" id="MobiDB-lite"/>
    </source>
</evidence>
<evidence type="ECO:0000256" key="1">
    <source>
        <dbReference type="ARBA" id="ARBA00010603"/>
    </source>
</evidence>
<feature type="compositionally biased region" description="Basic residues" evidence="5">
    <location>
        <begin position="257"/>
        <end position="277"/>
    </location>
</feature>
<gene>
    <name evidence="6" type="ORF">CBR_g41568</name>
</gene>
<evidence type="ECO:0000313" key="6">
    <source>
        <dbReference type="EMBL" id="GBG64367.1"/>
    </source>
</evidence>
<sequence>MGASESTSLLGEHHQGLLDRFVGPHPIPINDPFWSELLSFSFPLLKLKPSDPDEATRPLCWQLAKNNGVTCHLGKLLIHVARCLQDTSSINQSLTMKAINTVYFARLFVKHFVECYETELLYHLEVSIPPGPAQPPPPAATALSASPFGGGGNEESVADGSGRGRGSENMLVPTVRALLAFVASSDVNANSYLLHLEVINLLLVMTSTQLHAPPCVGPGNSHFFLDAAMAQTDLAGPFVRKLLVSAIARLPMPRRLPYHHYHHHPSSGNSHHHHHQQQYHAGQRQPQVANQQQSGLPTSATAQQQEDQGGGGGGVLRKVGSAAATMFLLPYYAYGYLTSGSGRDVGCPLADNSLLLLLVLSHYGRGDEQQMVAAAGECLDDVGLVLDGKGEGGMSAVNGSGACNGGGGGAGGGGGGRESNGRIAAVGGRYHNPFLHALQKCRDSAYEEEDGEEEGGRGKGGGGGSGGGGISQAAAEAGYGMCGPDVIRVPYSSLYDMLGATLSDERSTLLLYSLVHSNRSFLEYVLVRTDLDTLLMPLLEMLYKASKCTSNQIYMLLIVLLILSQDASFNANVHKLVLASVPWYRERLLLKISLGSLMVIILIRTIKFNLSKLRDVYLHTNCLATLANMAPYVQQLNSYAAQRLISLFDMLSRKYMRLQSAATAAAAAASTSSASTSPLIVVSAPERRVGGGRGGGGVDGVEGGGADGAQSDASSCVIREGAGEGAGGGGDMGDDLDSELNIFTDFLRTVLEIINAILTYALPKNPEVVYALLHRQELFAPFKSHPRFYELLENVQTVLDFFNVRMDDLHKEGGDWSVEKLLQVVVANARAWRGEGMKKFSELRFTYEEECHPEEFFIPYIWSLVCQHSSIPWDLSCISLFPTPTQQTGGGAGGEREGGGGGGGGDDVV</sequence>
<keyword evidence="4" id="KW-0449">Lipoprotein</keyword>
<feature type="compositionally biased region" description="Gly residues" evidence="5">
    <location>
        <begin position="691"/>
        <end position="707"/>
    </location>
</feature>
<proteinExistence type="inferred from homology"/>
<evidence type="ECO:0000256" key="4">
    <source>
        <dbReference type="ARBA" id="ARBA00023288"/>
    </source>
</evidence>
<dbReference type="PANTHER" id="PTHR12895">
    <property type="entry name" value="DYMECLIN"/>
    <property type="match status" value="1"/>
</dbReference>
<dbReference type="PANTHER" id="PTHR12895:SF9">
    <property type="entry name" value="DYMECLIN"/>
    <property type="match status" value="1"/>
</dbReference>
<dbReference type="AlphaFoldDB" id="A0A388K2W3"/>
<evidence type="ECO:0000313" key="7">
    <source>
        <dbReference type="Proteomes" id="UP000265515"/>
    </source>
</evidence>
<evidence type="ECO:0000256" key="3">
    <source>
        <dbReference type="ARBA" id="ARBA00022707"/>
    </source>
</evidence>